<reference evidence="7" key="1">
    <citation type="submission" date="2021-01" db="EMBL/GenBank/DDBJ databases">
        <authorList>
            <person name="Corre E."/>
            <person name="Pelletier E."/>
            <person name="Niang G."/>
            <person name="Scheremetjew M."/>
            <person name="Finn R."/>
            <person name="Kale V."/>
            <person name="Holt S."/>
            <person name="Cochrane G."/>
            <person name="Meng A."/>
            <person name="Brown T."/>
            <person name="Cohen L."/>
        </authorList>
    </citation>
    <scope>NUCLEOTIDE SEQUENCE</scope>
</reference>
<evidence type="ECO:0000259" key="5">
    <source>
        <dbReference type="SMART" id="SM00645"/>
    </source>
</evidence>
<dbReference type="AlphaFoldDB" id="A0A7S1AYY6"/>
<feature type="domain" description="Peptidase C1A papain C-terminal" evidence="5">
    <location>
        <begin position="113"/>
        <end position="328"/>
    </location>
</feature>
<dbReference type="PROSITE" id="PS00139">
    <property type="entry name" value="THIOL_PROTEASE_CYS"/>
    <property type="match status" value="1"/>
</dbReference>
<protein>
    <submittedName>
        <fullName evidence="7">Uncharacterized protein</fullName>
    </submittedName>
</protein>
<accession>A0A7S1AYY6</accession>
<evidence type="ECO:0000313" key="7">
    <source>
        <dbReference type="EMBL" id="CAD8869775.1"/>
    </source>
</evidence>
<feature type="signal peptide" evidence="4">
    <location>
        <begin position="1"/>
        <end position="20"/>
    </location>
</feature>
<evidence type="ECO:0000256" key="3">
    <source>
        <dbReference type="ARBA" id="ARBA00023157"/>
    </source>
</evidence>
<dbReference type="GO" id="GO:0008234">
    <property type="term" value="F:cysteine-type peptidase activity"/>
    <property type="evidence" value="ECO:0007669"/>
    <property type="project" value="InterPro"/>
</dbReference>
<comment type="similarity">
    <text evidence="1">Belongs to the peptidase C1 family.</text>
</comment>
<dbReference type="InterPro" id="IPR013128">
    <property type="entry name" value="Peptidase_C1A"/>
</dbReference>
<evidence type="ECO:0000256" key="4">
    <source>
        <dbReference type="SAM" id="SignalP"/>
    </source>
</evidence>
<evidence type="ECO:0000256" key="2">
    <source>
        <dbReference type="ARBA" id="ARBA00023145"/>
    </source>
</evidence>
<name>A0A7S1AYY6_NOCSC</name>
<dbReference type="Pfam" id="PF00112">
    <property type="entry name" value="Peptidase_C1"/>
    <property type="match status" value="1"/>
</dbReference>
<dbReference type="FunFam" id="3.90.70.10:FF:000332">
    <property type="entry name" value="Cathepsin L1"/>
    <property type="match status" value="1"/>
</dbReference>
<feature type="domain" description="Cathepsin propeptide inhibitor" evidence="6">
    <location>
        <begin position="28"/>
        <end position="84"/>
    </location>
</feature>
<feature type="chain" id="PRO_5030672149" evidence="4">
    <location>
        <begin position="21"/>
        <end position="338"/>
    </location>
</feature>
<dbReference type="CDD" id="cd02248">
    <property type="entry name" value="Peptidase_C1A"/>
    <property type="match status" value="1"/>
</dbReference>
<sequence length="338" mass="35898">MKASCIAASLLFTSVGGASTAPNYDLMWDQFRTTYGKVYNGITDESTRFEIFKGHVDFIYSTNARNLSFNLKVTEFADLQNSEFVSQYTGYKPSNVWSGLKHLGTHEYVGQPLLDAVDWTTKGAVTPVKNQGSCGSCWAFSTTGSLEGAWSIATGNLLTLSEQQLVDCDTVDSACNGGLMDNGFAFAEKNAMCTEDSYSYTGTKGTCSASSCTVGLAQGSVTGFKDVTVNSVEAMMTALAQQPVSVAIEADSVFFQLYSGGVMQFWCGTKLDHGVLAVGYGTDGSTDYWKVKNSWGATWGEVGFFRLQRGKGGAGECGLLSGPPSYPVVSGAAAGILV</sequence>
<proteinExistence type="inferred from homology"/>
<dbReference type="PANTHER" id="PTHR12411">
    <property type="entry name" value="CYSTEINE PROTEASE FAMILY C1-RELATED"/>
    <property type="match status" value="1"/>
</dbReference>
<dbReference type="InterPro" id="IPR000169">
    <property type="entry name" value="Pept_cys_AS"/>
</dbReference>
<dbReference type="PROSITE" id="PS00639">
    <property type="entry name" value="THIOL_PROTEASE_HIS"/>
    <property type="match status" value="1"/>
</dbReference>
<dbReference type="InterPro" id="IPR039417">
    <property type="entry name" value="Peptidase_C1A_papain-like"/>
</dbReference>
<keyword evidence="4" id="KW-0732">Signal</keyword>
<dbReference type="GO" id="GO:0006508">
    <property type="term" value="P:proteolysis"/>
    <property type="evidence" value="ECO:0007669"/>
    <property type="project" value="InterPro"/>
</dbReference>
<dbReference type="Gene3D" id="3.90.70.10">
    <property type="entry name" value="Cysteine proteinases"/>
    <property type="match status" value="1"/>
</dbReference>
<gene>
    <name evidence="7" type="ORF">NSCI0253_LOCUS44131</name>
</gene>
<keyword evidence="3" id="KW-1015">Disulfide bond</keyword>
<dbReference type="InterPro" id="IPR038765">
    <property type="entry name" value="Papain-like_cys_pep_sf"/>
</dbReference>
<dbReference type="EMBL" id="HBFQ01062281">
    <property type="protein sequence ID" value="CAD8869775.1"/>
    <property type="molecule type" value="Transcribed_RNA"/>
</dbReference>
<dbReference type="Pfam" id="PF08246">
    <property type="entry name" value="Inhibitor_I29"/>
    <property type="match status" value="1"/>
</dbReference>
<keyword evidence="2" id="KW-0865">Zymogen</keyword>
<organism evidence="7">
    <name type="scientific">Noctiluca scintillans</name>
    <name type="common">Sea sparkle</name>
    <name type="synonym">Red tide dinoflagellate</name>
    <dbReference type="NCBI Taxonomy" id="2966"/>
    <lineage>
        <taxon>Eukaryota</taxon>
        <taxon>Sar</taxon>
        <taxon>Alveolata</taxon>
        <taxon>Dinophyceae</taxon>
        <taxon>Noctilucales</taxon>
        <taxon>Noctilucaceae</taxon>
        <taxon>Noctiluca</taxon>
    </lineage>
</organism>
<dbReference type="InterPro" id="IPR013201">
    <property type="entry name" value="Prot_inhib_I29"/>
</dbReference>
<dbReference type="SUPFAM" id="SSF54001">
    <property type="entry name" value="Cysteine proteinases"/>
    <property type="match status" value="1"/>
</dbReference>
<dbReference type="InterPro" id="IPR025660">
    <property type="entry name" value="Pept_his_AS"/>
</dbReference>
<dbReference type="SMART" id="SM00848">
    <property type="entry name" value="Inhibitor_I29"/>
    <property type="match status" value="1"/>
</dbReference>
<evidence type="ECO:0000259" key="6">
    <source>
        <dbReference type="SMART" id="SM00848"/>
    </source>
</evidence>
<dbReference type="InterPro" id="IPR000668">
    <property type="entry name" value="Peptidase_C1A_C"/>
</dbReference>
<dbReference type="SMART" id="SM00645">
    <property type="entry name" value="Pept_C1"/>
    <property type="match status" value="1"/>
</dbReference>
<dbReference type="PRINTS" id="PR00705">
    <property type="entry name" value="PAPAIN"/>
</dbReference>
<evidence type="ECO:0000256" key="1">
    <source>
        <dbReference type="ARBA" id="ARBA00008455"/>
    </source>
</evidence>